<dbReference type="AlphaFoldDB" id="Q93SK3"/>
<organism evidence="2">
    <name type="scientific">Myxococcus xanthus</name>
    <dbReference type="NCBI Taxonomy" id="34"/>
    <lineage>
        <taxon>Bacteria</taxon>
        <taxon>Pseudomonadati</taxon>
        <taxon>Myxococcota</taxon>
        <taxon>Myxococcia</taxon>
        <taxon>Myxococcales</taxon>
        <taxon>Cystobacterineae</taxon>
        <taxon>Myxococcaceae</taxon>
        <taxon>Myxococcus</taxon>
    </lineage>
</organism>
<sequence>MRYSMRSGPMRAAIRSSRRRRSRRCVPASRGKCHAVQDRHQRRRRCAVGAANALCARNLQQPLSTGGHRAMVGLAAAVPVHAAAGAGRLRGGRGRAGWPARFRRVRCRCQ</sequence>
<protein>
    <submittedName>
        <fullName evidence="2">USC2-6p</fullName>
    </submittedName>
</protein>
<evidence type="ECO:0000256" key="1">
    <source>
        <dbReference type="SAM" id="MobiDB-lite"/>
    </source>
</evidence>
<proteinExistence type="predicted"/>
<dbReference type="EMBL" id="AY033402">
    <property type="protein sequence ID" value="AAK48999.1"/>
    <property type="molecule type" value="Genomic_DNA"/>
</dbReference>
<accession>Q93SK3</accession>
<reference evidence="2" key="1">
    <citation type="journal article" date="2004" name="Appl. Environ. Microbiol.">
        <title>Cloning and expression of clt genes encoding milk-clotting proteases from Myxococcus xanthus 422.</title>
        <authorList>
            <person name="Poza M."/>
            <person name="Prieto-Alcedo M."/>
            <person name="Sieiro C."/>
            <person name="Villa T.G."/>
        </authorList>
    </citation>
    <scope>NUCLEOTIDE SEQUENCE</scope>
    <source>
        <strain evidence="2">CECT 422</strain>
    </source>
</reference>
<feature type="region of interest" description="Disordered" evidence="1">
    <location>
        <begin position="1"/>
        <end position="28"/>
    </location>
</feature>
<evidence type="ECO:0000313" key="2">
    <source>
        <dbReference type="EMBL" id="AAK48999.1"/>
    </source>
</evidence>
<name>Q93SK3_MYXXA</name>